<dbReference type="InParanoid" id="S8E650"/>
<evidence type="ECO:0000313" key="3">
    <source>
        <dbReference type="Proteomes" id="UP000015241"/>
    </source>
</evidence>
<dbReference type="AlphaFoldDB" id="S8E650"/>
<feature type="transmembrane region" description="Helical" evidence="1">
    <location>
        <begin position="124"/>
        <end position="141"/>
    </location>
</feature>
<protein>
    <submittedName>
        <fullName evidence="2">Uncharacterized protein</fullName>
    </submittedName>
</protein>
<feature type="transmembrane region" description="Helical" evidence="1">
    <location>
        <begin position="21"/>
        <end position="43"/>
    </location>
</feature>
<dbReference type="Proteomes" id="UP000015241">
    <property type="component" value="Unassembled WGS sequence"/>
</dbReference>
<feature type="transmembrane region" description="Helical" evidence="1">
    <location>
        <begin position="70"/>
        <end position="88"/>
    </location>
</feature>
<accession>S8E650</accession>
<keyword evidence="1" id="KW-1133">Transmembrane helix</keyword>
<gene>
    <name evidence="2" type="ORF">FOMPIDRAFT_1049978</name>
</gene>
<keyword evidence="3" id="KW-1185">Reference proteome</keyword>
<name>S8E650_FOMSC</name>
<dbReference type="OrthoDB" id="10620245at2759"/>
<evidence type="ECO:0000313" key="2">
    <source>
        <dbReference type="EMBL" id="EPT00148.1"/>
    </source>
</evidence>
<reference evidence="2 3" key="1">
    <citation type="journal article" date="2012" name="Science">
        <title>The Paleozoic origin of enzymatic lignin decomposition reconstructed from 31 fungal genomes.</title>
        <authorList>
            <person name="Floudas D."/>
            <person name="Binder M."/>
            <person name="Riley R."/>
            <person name="Barry K."/>
            <person name="Blanchette R.A."/>
            <person name="Henrissat B."/>
            <person name="Martinez A.T."/>
            <person name="Otillar R."/>
            <person name="Spatafora J.W."/>
            <person name="Yadav J.S."/>
            <person name="Aerts A."/>
            <person name="Benoit I."/>
            <person name="Boyd A."/>
            <person name="Carlson A."/>
            <person name="Copeland A."/>
            <person name="Coutinho P.M."/>
            <person name="de Vries R.P."/>
            <person name="Ferreira P."/>
            <person name="Findley K."/>
            <person name="Foster B."/>
            <person name="Gaskell J."/>
            <person name="Glotzer D."/>
            <person name="Gorecki P."/>
            <person name="Heitman J."/>
            <person name="Hesse C."/>
            <person name="Hori C."/>
            <person name="Igarashi K."/>
            <person name="Jurgens J.A."/>
            <person name="Kallen N."/>
            <person name="Kersten P."/>
            <person name="Kohler A."/>
            <person name="Kuees U."/>
            <person name="Kumar T.K.A."/>
            <person name="Kuo A."/>
            <person name="LaButti K."/>
            <person name="Larrondo L.F."/>
            <person name="Lindquist E."/>
            <person name="Ling A."/>
            <person name="Lombard V."/>
            <person name="Lucas S."/>
            <person name="Lundell T."/>
            <person name="Martin R."/>
            <person name="McLaughlin D.J."/>
            <person name="Morgenstern I."/>
            <person name="Morin E."/>
            <person name="Murat C."/>
            <person name="Nagy L.G."/>
            <person name="Nolan M."/>
            <person name="Ohm R.A."/>
            <person name="Patyshakuliyeva A."/>
            <person name="Rokas A."/>
            <person name="Ruiz-Duenas F.J."/>
            <person name="Sabat G."/>
            <person name="Salamov A."/>
            <person name="Samejima M."/>
            <person name="Schmutz J."/>
            <person name="Slot J.C."/>
            <person name="St John F."/>
            <person name="Stenlid J."/>
            <person name="Sun H."/>
            <person name="Sun S."/>
            <person name="Syed K."/>
            <person name="Tsang A."/>
            <person name="Wiebenga A."/>
            <person name="Young D."/>
            <person name="Pisabarro A."/>
            <person name="Eastwood D.C."/>
            <person name="Martin F."/>
            <person name="Cullen D."/>
            <person name="Grigoriev I.V."/>
            <person name="Hibbett D.S."/>
        </authorList>
    </citation>
    <scope>NUCLEOTIDE SEQUENCE</scope>
    <source>
        <strain evidence="3">FP-58527</strain>
    </source>
</reference>
<evidence type="ECO:0000256" key="1">
    <source>
        <dbReference type="SAM" id="Phobius"/>
    </source>
</evidence>
<dbReference type="HOGENOM" id="CLU_1326399_0_0_1"/>
<organism evidence="2 3">
    <name type="scientific">Fomitopsis schrenkii</name>
    <name type="common">Brown rot fungus</name>
    <dbReference type="NCBI Taxonomy" id="2126942"/>
    <lineage>
        <taxon>Eukaryota</taxon>
        <taxon>Fungi</taxon>
        <taxon>Dikarya</taxon>
        <taxon>Basidiomycota</taxon>
        <taxon>Agaricomycotina</taxon>
        <taxon>Agaricomycetes</taxon>
        <taxon>Polyporales</taxon>
        <taxon>Fomitopsis</taxon>
    </lineage>
</organism>
<feature type="transmembrane region" description="Helical" evidence="1">
    <location>
        <begin position="153"/>
        <end position="176"/>
    </location>
</feature>
<dbReference type="EMBL" id="KE504151">
    <property type="protein sequence ID" value="EPT00148.1"/>
    <property type="molecule type" value="Genomic_DNA"/>
</dbReference>
<keyword evidence="1" id="KW-0812">Transmembrane</keyword>
<sequence>MPVHSKLSLSPEDTTPLAVTVVAAILQFVLWFCDLVLGAPIVAGQYLLCHLPSPHGDVYAAAGIDHAQTIGRHGGLIIAFIASLVILGRSLRHYRAFKKHIRLGVITLPTLMPVWKYLNTRGGVMATLVICVLQGVVGAYAQSSGKGSTRRQLDVIQAGFAGAVGALLIQLALGFIDGFVVERDKKASSRLTWGMISASAPTETLTL</sequence>
<keyword evidence="1" id="KW-0472">Membrane</keyword>
<proteinExistence type="predicted"/>